<evidence type="ECO:0000313" key="2">
    <source>
        <dbReference type="Proteomes" id="UP001321741"/>
    </source>
</evidence>
<name>A0ABN6SIG3_9LACO</name>
<dbReference type="RefSeq" id="WP_317637821.1">
    <property type="nucleotide sequence ID" value="NZ_AP026803.1"/>
</dbReference>
<keyword evidence="2" id="KW-1185">Reference proteome</keyword>
<dbReference type="Proteomes" id="UP001321741">
    <property type="component" value="Chromosome"/>
</dbReference>
<proteinExistence type="predicted"/>
<dbReference type="SUPFAM" id="SSF48150">
    <property type="entry name" value="DNA-glycosylase"/>
    <property type="match status" value="1"/>
</dbReference>
<sequence length="190" mass="22022">MGKRKKTYVDDQTNFVFSPESVCQASYQEVQEALVRYRLAVKKNKQTDIWLRLCQTLEQEFGGSVLTFIESFDNDVVKIRHYMQVEVKGYFSYLSEKKLCNYWLFLLNQYVKVKLKNVSKIEIAADTHIIKASKKLGLINKEQLTSSQVQDIVIKAWSDLLKNVGDNPIDFQTPVWLWARDGFPTIVAEG</sequence>
<evidence type="ECO:0000313" key="1">
    <source>
        <dbReference type="EMBL" id="BDR60105.1"/>
    </source>
</evidence>
<protein>
    <submittedName>
        <fullName evidence="1">Uncharacterized protein</fullName>
    </submittedName>
</protein>
<gene>
    <name evidence="1" type="ORF">KIM322_03660</name>
</gene>
<dbReference type="InterPro" id="IPR011257">
    <property type="entry name" value="DNA_glycosylase"/>
</dbReference>
<dbReference type="EMBL" id="AP026803">
    <property type="protein sequence ID" value="BDR60105.1"/>
    <property type="molecule type" value="Genomic_DNA"/>
</dbReference>
<reference evidence="1 2" key="1">
    <citation type="journal article" date="2023" name="Microbiol. Spectr.">
        <title>Symbiosis of Carpenter Bees with Uncharacterized Lactic Acid Bacteria Showing NAD Auxotrophy.</title>
        <authorList>
            <person name="Kawasaki S."/>
            <person name="Ozawa K."/>
            <person name="Mori T."/>
            <person name="Yamamoto A."/>
            <person name="Ito M."/>
            <person name="Ohkuma M."/>
            <person name="Sakamoto M."/>
            <person name="Matsutani M."/>
        </authorList>
    </citation>
    <scope>NUCLEOTIDE SEQUENCE [LARGE SCALE GENOMIC DNA]</scope>
    <source>
        <strain evidence="1 2">Kim32-2</strain>
    </source>
</reference>
<organism evidence="1 2">
    <name type="scientific">Lactobacillus xylocopicola</name>
    <dbReference type="NCBI Taxonomy" id="2976676"/>
    <lineage>
        <taxon>Bacteria</taxon>
        <taxon>Bacillati</taxon>
        <taxon>Bacillota</taxon>
        <taxon>Bacilli</taxon>
        <taxon>Lactobacillales</taxon>
        <taxon>Lactobacillaceae</taxon>
        <taxon>Lactobacillus</taxon>
    </lineage>
</organism>
<dbReference type="InterPro" id="IPR023170">
    <property type="entry name" value="HhH_base_excis_C"/>
</dbReference>
<dbReference type="Gene3D" id="1.10.1670.10">
    <property type="entry name" value="Helix-hairpin-Helix base-excision DNA repair enzymes (C-terminal)"/>
    <property type="match status" value="1"/>
</dbReference>
<accession>A0ABN6SIG3</accession>